<dbReference type="InterPro" id="IPR014506">
    <property type="entry name" value="UCP020479_CheW"/>
</dbReference>
<evidence type="ECO:0000313" key="2">
    <source>
        <dbReference type="EMBL" id="TYK65691.1"/>
    </source>
</evidence>
<protein>
    <submittedName>
        <fullName evidence="2">Chemotaxis protein CheW</fullName>
    </submittedName>
</protein>
<feature type="domain" description="CheW-like" evidence="1">
    <location>
        <begin position="118"/>
        <end position="256"/>
    </location>
</feature>
<dbReference type="SMART" id="SM00260">
    <property type="entry name" value="CheW"/>
    <property type="match status" value="1"/>
</dbReference>
<dbReference type="Proteomes" id="UP000815846">
    <property type="component" value="Unassembled WGS sequence"/>
</dbReference>
<accession>A0ABY3MWW7</accession>
<dbReference type="Gene3D" id="2.40.50.180">
    <property type="entry name" value="CheA-289, Domain 4"/>
    <property type="match status" value="1"/>
</dbReference>
<dbReference type="PIRSF" id="PIRSF020479">
    <property type="entry name" value="UCP020479_CheW"/>
    <property type="match status" value="1"/>
</dbReference>
<dbReference type="InterPro" id="IPR036061">
    <property type="entry name" value="CheW-like_dom_sf"/>
</dbReference>
<dbReference type="PROSITE" id="PS50851">
    <property type="entry name" value="CHEW"/>
    <property type="match status" value="1"/>
</dbReference>
<dbReference type="Pfam" id="PF01584">
    <property type="entry name" value="CheW"/>
    <property type="match status" value="1"/>
</dbReference>
<organism evidence="2 3">
    <name type="scientific">Colwellia echini</name>
    <dbReference type="NCBI Taxonomy" id="1982103"/>
    <lineage>
        <taxon>Bacteria</taxon>
        <taxon>Pseudomonadati</taxon>
        <taxon>Pseudomonadota</taxon>
        <taxon>Gammaproteobacteria</taxon>
        <taxon>Alteromonadales</taxon>
        <taxon>Colwelliaceae</taxon>
        <taxon>Colwellia</taxon>
    </lineage>
</organism>
<dbReference type="EMBL" id="PJAI02000009">
    <property type="protein sequence ID" value="TYK65691.1"/>
    <property type="molecule type" value="Genomic_DNA"/>
</dbReference>
<sequence length="265" mass="29928">MKTYLSELLTDPDLELAQQRDVKPKFNKPLAHKENKSLEKLLKTVSEPKQLTPLKSDASIAALEVKVEVTERRQELSHKVKNDLDATILTKLENLPSQVNDSIDELSKLKEKSYRQGDFQAMYFDVAGLIIAVPLIELGGIHKADKTTSLMGKPDWFKGVMLHRDEKINVVDTALWVMPEKCDETLKSSLNYQYIIMLNDSNWGLLAENLVDTVVLSQDQVKWLDTSSKRPWLAGLVKEKMCALLDVSALIELLDKGSDIYTSVT</sequence>
<reference evidence="2 3" key="1">
    <citation type="submission" date="2019-08" db="EMBL/GenBank/DDBJ databases">
        <title>Microbe sample from Colwellia echini.</title>
        <authorList>
            <person name="Christiansen L."/>
            <person name="Pathiraja D."/>
            <person name="Schultz-Johansen M."/>
            <person name="Choi I.-G."/>
            <person name="Stougaard P."/>
        </authorList>
    </citation>
    <scope>NUCLEOTIDE SEQUENCE [LARGE SCALE GENOMIC DNA]</scope>
    <source>
        <strain evidence="2 3">A3</strain>
    </source>
</reference>
<proteinExistence type="predicted"/>
<evidence type="ECO:0000313" key="3">
    <source>
        <dbReference type="Proteomes" id="UP000815846"/>
    </source>
</evidence>
<evidence type="ECO:0000259" key="1">
    <source>
        <dbReference type="PROSITE" id="PS50851"/>
    </source>
</evidence>
<name>A0ABY3MWW7_9GAMM</name>
<dbReference type="Gene3D" id="2.30.30.40">
    <property type="entry name" value="SH3 Domains"/>
    <property type="match status" value="1"/>
</dbReference>
<keyword evidence="3" id="KW-1185">Reference proteome</keyword>
<dbReference type="SUPFAM" id="SSF50341">
    <property type="entry name" value="CheW-like"/>
    <property type="match status" value="1"/>
</dbReference>
<comment type="caution">
    <text evidence="2">The sequence shown here is derived from an EMBL/GenBank/DDBJ whole genome shotgun (WGS) entry which is preliminary data.</text>
</comment>
<gene>
    <name evidence="2" type="ORF">CWS31_009735</name>
</gene>
<dbReference type="InterPro" id="IPR002545">
    <property type="entry name" value="CheW-lke_dom"/>
</dbReference>